<gene>
    <name evidence="3" type="ORF">DFH45_004782</name>
    <name evidence="2" type="ORF">LF65_03058</name>
</gene>
<keyword evidence="1" id="KW-0812">Transmembrane</keyword>
<dbReference type="EMBL" id="JABSXK010000001">
    <property type="protein sequence ID" value="NRV11819.1"/>
    <property type="molecule type" value="Genomic_DNA"/>
</dbReference>
<sequence>MLYLYTISIKLSCLSLILLLFRLVLNKNNINIFGNKEKRGLLITILVISIVPIINIFFAASSIYASIFMKKEKFIKFINE</sequence>
<reference evidence="4" key="1">
    <citation type="submission" date="2014-12" db="EMBL/GenBank/DDBJ databases">
        <title>Genome sequence of Clostridium beijerinckii strain 59B.</title>
        <authorList>
            <person name="Little G.T."/>
            <person name="Minton N.P."/>
        </authorList>
    </citation>
    <scope>NUCLEOTIDE SEQUENCE [LARGE SCALE GENOMIC DNA]</scope>
    <source>
        <strain evidence="4">59B</strain>
    </source>
</reference>
<reference evidence="2" key="2">
    <citation type="submission" date="2016-02" db="EMBL/GenBank/DDBJ databases">
        <title>Genome sequence of Clostridium beijerinckii strain 59B.</title>
        <authorList>
            <person name="Little G.T."/>
            <person name="Minton N.P."/>
        </authorList>
    </citation>
    <scope>NUCLEOTIDE SEQUENCE</scope>
    <source>
        <strain evidence="2">NCIMB 14988</strain>
    </source>
</reference>
<keyword evidence="1" id="KW-0472">Membrane</keyword>
<name>A0A0B5QF77_CLOBE</name>
<evidence type="ECO:0000256" key="1">
    <source>
        <dbReference type="SAM" id="Phobius"/>
    </source>
</evidence>
<evidence type="ECO:0000313" key="4">
    <source>
        <dbReference type="Proteomes" id="UP000031866"/>
    </source>
</evidence>
<protein>
    <submittedName>
        <fullName evidence="2">Uncharacterized protein</fullName>
    </submittedName>
</protein>
<evidence type="ECO:0000313" key="3">
    <source>
        <dbReference type="EMBL" id="NRV11819.1"/>
    </source>
</evidence>
<dbReference type="Proteomes" id="UP000821656">
    <property type="component" value="Unassembled WGS sequence"/>
</dbReference>
<organism evidence="2 4">
    <name type="scientific">Clostridium beijerinckii</name>
    <name type="common">Clostridium MP</name>
    <dbReference type="NCBI Taxonomy" id="1520"/>
    <lineage>
        <taxon>Bacteria</taxon>
        <taxon>Bacillati</taxon>
        <taxon>Bacillota</taxon>
        <taxon>Clostridia</taxon>
        <taxon>Eubacteriales</taxon>
        <taxon>Clostridiaceae</taxon>
        <taxon>Clostridium</taxon>
    </lineage>
</organism>
<dbReference type="AlphaFoldDB" id="A0A0B5QF77"/>
<dbReference type="EMBL" id="CP010086">
    <property type="protein sequence ID" value="AJG99625.1"/>
    <property type="molecule type" value="Genomic_DNA"/>
</dbReference>
<reference evidence="3" key="3">
    <citation type="submission" date="2020-05" db="EMBL/GenBank/DDBJ databases">
        <title>Genomic insights into acetone-butanol-ethanol (ABE) fermentation by sequencing solventogenic clostridia strains.</title>
        <authorList>
            <person name="Brown S."/>
        </authorList>
    </citation>
    <scope>NUCLEOTIDE SEQUENCE</scope>
    <source>
        <strain evidence="3">DJ126</strain>
    </source>
</reference>
<evidence type="ECO:0000313" key="2">
    <source>
        <dbReference type="EMBL" id="AJG99625.1"/>
    </source>
</evidence>
<feature type="transmembrane region" description="Helical" evidence="1">
    <location>
        <begin position="42"/>
        <end position="67"/>
    </location>
</feature>
<proteinExistence type="predicted"/>
<dbReference type="KEGG" id="cbei:LF65_03058"/>
<dbReference type="Proteomes" id="UP000031866">
    <property type="component" value="Chromosome"/>
</dbReference>
<accession>A0A0B5QF77</accession>
<keyword evidence="1" id="KW-1133">Transmembrane helix</keyword>